<reference evidence="9 10" key="1">
    <citation type="submission" date="2019-03" db="EMBL/GenBank/DDBJ databases">
        <title>Primorskyibacter sp. SS33 isolated from sediments.</title>
        <authorList>
            <person name="Xunke S."/>
        </authorList>
    </citation>
    <scope>NUCLEOTIDE SEQUENCE [LARGE SCALE GENOMIC DNA]</scope>
    <source>
        <strain evidence="9 10">SS33</strain>
    </source>
</reference>
<dbReference type="PROSITE" id="PS51007">
    <property type="entry name" value="CYTC"/>
    <property type="match status" value="5"/>
</dbReference>
<evidence type="ECO:0000313" key="10">
    <source>
        <dbReference type="Proteomes" id="UP000295701"/>
    </source>
</evidence>
<sequence length="606" mass="66299">MTMKRPKIKRRDIYAGVIALVGTGAVVGAVAFTALSFGAFNVSATYPHPKPVHWMLHYVFKRTVAVRSSEEPPEDLMAEGRRLLGTQHYANACAKCHGGPGLGQNPQALSMRPRPQHLASVVDQFSDSELHWILKNGVRYSAMPSWPAEDRDDEIWNVVAFLRELPELSTEEYVSRLQWPEGEDLPMMPYGERGPLIETDMPPKAPPLDEYLYASPATEWRDFAIQGHPVQRCAACHGVDGSGSATNGYAPNLTALDAPYIETALEEYAAAERESGIMQIVASNLSATQRTELAAYFANLPDKKAPKAGQPADLVPVGEEIALNGVPERAIPACTTCHQQGRSELVDGLAVPNLAGQSPIYIREQLELFAKGGRRFQALWNPMHYVGGALEEREMIALGAYFSSLEPDTALPQPTLALADVEAGQQVVINVCSKCHQASGRGSDGGDVPNISLQNETYISHQLWKFRNDIRPNSRMSETTKLLSAEELRDAAAYFGSLEPLDRDETVDATLVAQGDEIVRNGIPERNVPSCLTCHAESSVRDVPIIARLHGQTFEYLDSRLEQFAGDTGDGLYGLSPMHRIASRMDDGERAAAAAWFAAQDPLPKD</sequence>
<dbReference type="InterPro" id="IPR050597">
    <property type="entry name" value="Cytochrome_c_Oxidase_Subunit"/>
</dbReference>
<protein>
    <submittedName>
        <fullName evidence="9">C-type cytochrome</fullName>
    </submittedName>
</protein>
<dbReference type="GO" id="GO:0046872">
    <property type="term" value="F:metal ion binding"/>
    <property type="evidence" value="ECO:0007669"/>
    <property type="project" value="UniProtKB-KW"/>
</dbReference>
<evidence type="ECO:0000256" key="3">
    <source>
        <dbReference type="ARBA" id="ARBA00022723"/>
    </source>
</evidence>
<dbReference type="Pfam" id="PF13442">
    <property type="entry name" value="Cytochrome_CBB3"/>
    <property type="match status" value="2"/>
</dbReference>
<keyword evidence="2 6" id="KW-0349">Heme</keyword>
<evidence type="ECO:0000256" key="4">
    <source>
        <dbReference type="ARBA" id="ARBA00022982"/>
    </source>
</evidence>
<feature type="domain" description="Cytochrome c" evidence="8">
    <location>
        <begin position="419"/>
        <end position="499"/>
    </location>
</feature>
<comment type="caution">
    <text evidence="9">The sequence shown here is derived from an EMBL/GenBank/DDBJ whole genome shotgun (WGS) entry which is preliminary data.</text>
</comment>
<dbReference type="PANTHER" id="PTHR33751">
    <property type="entry name" value="CBB3-TYPE CYTOCHROME C OXIDASE SUBUNIT FIXP"/>
    <property type="match status" value="1"/>
</dbReference>
<evidence type="ECO:0000256" key="1">
    <source>
        <dbReference type="ARBA" id="ARBA00022448"/>
    </source>
</evidence>
<dbReference type="AlphaFoldDB" id="A0A4R6A4Z3"/>
<evidence type="ECO:0000256" key="2">
    <source>
        <dbReference type="ARBA" id="ARBA00022617"/>
    </source>
</evidence>
<dbReference type="InterPro" id="IPR009056">
    <property type="entry name" value="Cyt_c-like_dom"/>
</dbReference>
<keyword evidence="7" id="KW-0812">Transmembrane</keyword>
<name>A0A4R6A4Z3_9RHOB</name>
<evidence type="ECO:0000256" key="7">
    <source>
        <dbReference type="SAM" id="Phobius"/>
    </source>
</evidence>
<dbReference type="GO" id="GO:0020037">
    <property type="term" value="F:heme binding"/>
    <property type="evidence" value="ECO:0007669"/>
    <property type="project" value="InterPro"/>
</dbReference>
<keyword evidence="1" id="KW-0813">Transport</keyword>
<dbReference type="InterPro" id="IPR036909">
    <property type="entry name" value="Cyt_c-like_dom_sf"/>
</dbReference>
<feature type="transmembrane region" description="Helical" evidence="7">
    <location>
        <begin position="12"/>
        <end position="40"/>
    </location>
</feature>
<dbReference type="EMBL" id="SNAA01000015">
    <property type="protein sequence ID" value="TDL77677.1"/>
    <property type="molecule type" value="Genomic_DNA"/>
</dbReference>
<evidence type="ECO:0000256" key="6">
    <source>
        <dbReference type="PROSITE-ProRule" id="PRU00433"/>
    </source>
</evidence>
<organism evidence="9 10">
    <name type="scientific">Palleronia sediminis</name>
    <dbReference type="NCBI Taxonomy" id="2547833"/>
    <lineage>
        <taxon>Bacteria</taxon>
        <taxon>Pseudomonadati</taxon>
        <taxon>Pseudomonadota</taxon>
        <taxon>Alphaproteobacteria</taxon>
        <taxon>Rhodobacterales</taxon>
        <taxon>Roseobacteraceae</taxon>
        <taxon>Palleronia</taxon>
    </lineage>
</organism>
<feature type="domain" description="Cytochrome c" evidence="8">
    <location>
        <begin position="75"/>
        <end position="166"/>
    </location>
</feature>
<evidence type="ECO:0000259" key="8">
    <source>
        <dbReference type="PROSITE" id="PS51007"/>
    </source>
</evidence>
<feature type="domain" description="Cytochrome c" evidence="8">
    <location>
        <begin position="214"/>
        <end position="301"/>
    </location>
</feature>
<keyword evidence="3 6" id="KW-0479">Metal-binding</keyword>
<dbReference type="Gene3D" id="1.10.760.10">
    <property type="entry name" value="Cytochrome c-like domain"/>
    <property type="match status" value="5"/>
</dbReference>
<feature type="domain" description="Cytochrome c" evidence="8">
    <location>
        <begin position="313"/>
        <end position="406"/>
    </location>
</feature>
<dbReference type="OrthoDB" id="9773456at2"/>
<keyword evidence="7" id="KW-1133">Transmembrane helix</keyword>
<dbReference type="Pfam" id="PF00034">
    <property type="entry name" value="Cytochrom_C"/>
    <property type="match status" value="1"/>
</dbReference>
<dbReference type="SUPFAM" id="SSF46626">
    <property type="entry name" value="Cytochrome c"/>
    <property type="match status" value="5"/>
</dbReference>
<dbReference type="PANTHER" id="PTHR33751:SF9">
    <property type="entry name" value="CYTOCHROME C4"/>
    <property type="match status" value="1"/>
</dbReference>
<keyword evidence="4" id="KW-0249">Electron transport</keyword>
<proteinExistence type="predicted"/>
<dbReference type="GO" id="GO:0009055">
    <property type="term" value="F:electron transfer activity"/>
    <property type="evidence" value="ECO:0007669"/>
    <property type="project" value="InterPro"/>
</dbReference>
<evidence type="ECO:0000256" key="5">
    <source>
        <dbReference type="ARBA" id="ARBA00023004"/>
    </source>
</evidence>
<keyword evidence="7" id="KW-0472">Membrane</keyword>
<accession>A0A4R6A4Z3</accession>
<feature type="domain" description="Cytochrome c" evidence="8">
    <location>
        <begin position="510"/>
        <end position="601"/>
    </location>
</feature>
<keyword evidence="5 6" id="KW-0408">Iron</keyword>
<gene>
    <name evidence="9" type="ORF">E2L08_12860</name>
</gene>
<keyword evidence="10" id="KW-1185">Reference proteome</keyword>
<evidence type="ECO:0000313" key="9">
    <source>
        <dbReference type="EMBL" id="TDL77677.1"/>
    </source>
</evidence>
<dbReference type="Proteomes" id="UP000295701">
    <property type="component" value="Unassembled WGS sequence"/>
</dbReference>